<organism evidence="1 2">
    <name type="scientific">Dyella thiooxydans</name>
    <dbReference type="NCBI Taxonomy" id="445710"/>
    <lineage>
        <taxon>Bacteria</taxon>
        <taxon>Pseudomonadati</taxon>
        <taxon>Pseudomonadota</taxon>
        <taxon>Gammaproteobacteria</taxon>
        <taxon>Lysobacterales</taxon>
        <taxon>Rhodanobacteraceae</taxon>
        <taxon>Dyella</taxon>
    </lineage>
</organism>
<name>A0A161J1I5_9GAMM</name>
<keyword evidence="2" id="KW-1185">Reference proteome</keyword>
<sequence>MLLLLIHTRAQEHRPRAGSYRGSRVVCRSAMGGASRAVRERVRGHARGSGECTGVHPALRAVHRPVTPPGIPTPAHPL</sequence>
<dbReference type="PATRIC" id="fig|445710.3.peg.273"/>
<accession>A0A161J1I5</accession>
<gene>
    <name evidence="1" type="ORF">ATSB10_02750</name>
</gene>
<evidence type="ECO:0000313" key="1">
    <source>
        <dbReference type="EMBL" id="AND67729.1"/>
    </source>
</evidence>
<evidence type="ECO:0000313" key="2">
    <source>
        <dbReference type="Proteomes" id="UP000077255"/>
    </source>
</evidence>
<dbReference type="KEGG" id="dtx:ATSB10_02750"/>
<dbReference type="Proteomes" id="UP000077255">
    <property type="component" value="Chromosome"/>
</dbReference>
<dbReference type="EMBL" id="CP014841">
    <property type="protein sequence ID" value="AND67729.1"/>
    <property type="molecule type" value="Genomic_DNA"/>
</dbReference>
<protein>
    <submittedName>
        <fullName evidence="1">Uncharacterized protein</fullName>
    </submittedName>
</protein>
<dbReference type="STRING" id="445710.ATSB10_02750"/>
<proteinExistence type="predicted"/>
<reference evidence="1 2" key="1">
    <citation type="submission" date="2016-02" db="EMBL/GenBank/DDBJ databases">
        <title>Complete genome sequencing and analysis of ATSB10, Dyella thiooxydans isolated from rhizosphere soil of sunflower (Helianthus annuus L.).</title>
        <authorList>
            <person name="Lee Y."/>
            <person name="Hwangbo K."/>
            <person name="Chung H."/>
            <person name="Yoo J."/>
            <person name="Kim K.Y."/>
            <person name="Sa T.M."/>
            <person name="Um Y."/>
            <person name="Madhaiyan M."/>
        </authorList>
    </citation>
    <scope>NUCLEOTIDE SEQUENCE [LARGE SCALE GENOMIC DNA]</scope>
    <source>
        <strain evidence="1 2">ATSB10</strain>
    </source>
</reference>
<dbReference type="AlphaFoldDB" id="A0A161J1I5"/>